<feature type="region of interest" description="Disordered" evidence="1">
    <location>
        <begin position="1"/>
        <end position="43"/>
    </location>
</feature>
<dbReference type="EMBL" id="ML211824">
    <property type="protein sequence ID" value="TFK80203.1"/>
    <property type="molecule type" value="Genomic_DNA"/>
</dbReference>
<keyword evidence="3" id="KW-1185">Reference proteome</keyword>
<evidence type="ECO:0000313" key="3">
    <source>
        <dbReference type="Proteomes" id="UP000308197"/>
    </source>
</evidence>
<dbReference type="Proteomes" id="UP000308197">
    <property type="component" value="Unassembled WGS sequence"/>
</dbReference>
<feature type="compositionally biased region" description="Polar residues" evidence="1">
    <location>
        <begin position="9"/>
        <end position="34"/>
    </location>
</feature>
<accession>A0A5C3P381</accession>
<name>A0A5C3P381_9APHY</name>
<dbReference type="AlphaFoldDB" id="A0A5C3P381"/>
<gene>
    <name evidence="2" type="ORF">K466DRAFT_605532</name>
</gene>
<sequence length="94" mass="10695">MDASKPAMNISSQPMPVQMSVTANPPMHGSTQTHQECRHERGSAERLRGGRDLRDCFLDKVECFMCFDWCEDYCECCANVVCCPCESRCEFCLM</sequence>
<organism evidence="2 3">
    <name type="scientific">Polyporus arcularius HHB13444</name>
    <dbReference type="NCBI Taxonomy" id="1314778"/>
    <lineage>
        <taxon>Eukaryota</taxon>
        <taxon>Fungi</taxon>
        <taxon>Dikarya</taxon>
        <taxon>Basidiomycota</taxon>
        <taxon>Agaricomycotina</taxon>
        <taxon>Agaricomycetes</taxon>
        <taxon>Polyporales</taxon>
        <taxon>Polyporaceae</taxon>
        <taxon>Polyporus</taxon>
    </lineage>
</organism>
<evidence type="ECO:0000313" key="2">
    <source>
        <dbReference type="EMBL" id="TFK80203.1"/>
    </source>
</evidence>
<protein>
    <submittedName>
        <fullName evidence="2">Uncharacterized protein</fullName>
    </submittedName>
</protein>
<evidence type="ECO:0000256" key="1">
    <source>
        <dbReference type="SAM" id="MobiDB-lite"/>
    </source>
</evidence>
<dbReference type="InParanoid" id="A0A5C3P381"/>
<proteinExistence type="predicted"/>
<reference evidence="2 3" key="1">
    <citation type="journal article" date="2019" name="Nat. Ecol. Evol.">
        <title>Megaphylogeny resolves global patterns of mushroom evolution.</title>
        <authorList>
            <person name="Varga T."/>
            <person name="Krizsan K."/>
            <person name="Foldi C."/>
            <person name="Dima B."/>
            <person name="Sanchez-Garcia M."/>
            <person name="Sanchez-Ramirez S."/>
            <person name="Szollosi G.J."/>
            <person name="Szarkandi J.G."/>
            <person name="Papp V."/>
            <person name="Albert L."/>
            <person name="Andreopoulos W."/>
            <person name="Angelini C."/>
            <person name="Antonin V."/>
            <person name="Barry K.W."/>
            <person name="Bougher N.L."/>
            <person name="Buchanan P."/>
            <person name="Buyck B."/>
            <person name="Bense V."/>
            <person name="Catcheside P."/>
            <person name="Chovatia M."/>
            <person name="Cooper J."/>
            <person name="Damon W."/>
            <person name="Desjardin D."/>
            <person name="Finy P."/>
            <person name="Geml J."/>
            <person name="Haridas S."/>
            <person name="Hughes K."/>
            <person name="Justo A."/>
            <person name="Karasinski D."/>
            <person name="Kautmanova I."/>
            <person name="Kiss B."/>
            <person name="Kocsube S."/>
            <person name="Kotiranta H."/>
            <person name="LaButti K.M."/>
            <person name="Lechner B.E."/>
            <person name="Liimatainen K."/>
            <person name="Lipzen A."/>
            <person name="Lukacs Z."/>
            <person name="Mihaltcheva S."/>
            <person name="Morgado L.N."/>
            <person name="Niskanen T."/>
            <person name="Noordeloos M.E."/>
            <person name="Ohm R.A."/>
            <person name="Ortiz-Santana B."/>
            <person name="Ovrebo C."/>
            <person name="Racz N."/>
            <person name="Riley R."/>
            <person name="Savchenko A."/>
            <person name="Shiryaev A."/>
            <person name="Soop K."/>
            <person name="Spirin V."/>
            <person name="Szebenyi C."/>
            <person name="Tomsovsky M."/>
            <person name="Tulloss R.E."/>
            <person name="Uehling J."/>
            <person name="Grigoriev I.V."/>
            <person name="Vagvolgyi C."/>
            <person name="Papp T."/>
            <person name="Martin F.M."/>
            <person name="Miettinen O."/>
            <person name="Hibbett D.S."/>
            <person name="Nagy L.G."/>
        </authorList>
    </citation>
    <scope>NUCLEOTIDE SEQUENCE [LARGE SCALE GENOMIC DNA]</scope>
    <source>
        <strain evidence="2 3">HHB13444</strain>
    </source>
</reference>